<dbReference type="Pfam" id="PF05127">
    <property type="entry name" value="NAT10_TcmA_helicase"/>
    <property type="match status" value="1"/>
</dbReference>
<evidence type="ECO:0000313" key="14">
    <source>
        <dbReference type="EMBL" id="OAT54916.1"/>
    </source>
</evidence>
<feature type="domain" description="N-acetyltransferase" evidence="12">
    <location>
        <begin position="349"/>
        <end position="463"/>
    </location>
</feature>
<dbReference type="InterPro" id="IPR027417">
    <property type="entry name" value="P-loop_NTPase"/>
</dbReference>
<evidence type="ECO:0000256" key="7">
    <source>
        <dbReference type="ARBA" id="ARBA00022884"/>
    </source>
</evidence>
<evidence type="ECO:0000256" key="2">
    <source>
        <dbReference type="ARBA" id="ARBA00022555"/>
    </source>
</evidence>
<comment type="similarity">
    <text evidence="9">Belongs to the TmcA family.</text>
</comment>
<dbReference type="AlphaFoldDB" id="A0A1B7K461"/>
<dbReference type="GO" id="GO:1904812">
    <property type="term" value="P:rRNA acetylation involved in maturation of SSU-rRNA"/>
    <property type="evidence" value="ECO:0007669"/>
    <property type="project" value="TreeGrafter"/>
</dbReference>
<feature type="domain" description="N-acetyltransferase" evidence="12">
    <location>
        <begin position="465"/>
        <end position="519"/>
    </location>
</feature>
<dbReference type="InterPro" id="IPR038321">
    <property type="entry name" value="TmcA_C_sf"/>
</dbReference>
<comment type="function">
    <text evidence="9">Catalyzes the formation of N(4)-acetylcytidine (ac(4)C) at the wobble position of tRNA(Met), by using acetyl-CoA as an acetyl donor and ATP (or GTP).</text>
</comment>
<accession>A0A1B7K461</accession>
<keyword evidence="5 9" id="KW-0547">Nucleotide-binding</keyword>
<dbReference type="GO" id="GO:0005737">
    <property type="term" value="C:cytoplasm"/>
    <property type="evidence" value="ECO:0007669"/>
    <property type="project" value="UniProtKB-SubCell"/>
</dbReference>
<dbReference type="GO" id="GO:0051391">
    <property type="term" value="P:tRNA acetylation"/>
    <property type="evidence" value="ECO:0007669"/>
    <property type="project" value="UniProtKB-UniRule"/>
</dbReference>
<dbReference type="InterPro" id="IPR013562">
    <property type="entry name" value="TmcA/NAT10_N"/>
</dbReference>
<keyword evidence="8 9" id="KW-0012">Acyltransferase</keyword>
<evidence type="ECO:0000256" key="4">
    <source>
        <dbReference type="ARBA" id="ARBA00022694"/>
    </source>
</evidence>
<dbReference type="PANTHER" id="PTHR10925:SF5">
    <property type="entry name" value="RNA CYTIDINE ACETYLTRANSFERASE"/>
    <property type="match status" value="1"/>
</dbReference>
<dbReference type="HAMAP" id="MF_01886">
    <property type="entry name" value="tRNA_acetyltr_TmcA"/>
    <property type="match status" value="1"/>
</dbReference>
<dbReference type="SUPFAM" id="SSF52540">
    <property type="entry name" value="P-loop containing nucleoside triphosphate hydrolases"/>
    <property type="match status" value="1"/>
</dbReference>
<gene>
    <name evidence="9" type="primary">tmcA</name>
    <name evidence="14" type="ORF">M998_0065</name>
</gene>
<feature type="binding site" evidence="9">
    <location>
        <position position="298"/>
    </location>
    <ligand>
        <name>ATP</name>
        <dbReference type="ChEBI" id="CHEBI:30616"/>
    </ligand>
</feature>
<dbReference type="InterPro" id="IPR007807">
    <property type="entry name" value="TcmA/NAT10_helicase"/>
</dbReference>
<dbReference type="GO" id="GO:0051392">
    <property type="term" value="F:tRNA cytidine N4-acetyltransferase activity"/>
    <property type="evidence" value="ECO:0007669"/>
    <property type="project" value="UniProtKB-UniRule"/>
</dbReference>
<evidence type="ECO:0000256" key="8">
    <source>
        <dbReference type="ARBA" id="ARBA00023315"/>
    </source>
</evidence>
<dbReference type="GO" id="GO:1990883">
    <property type="term" value="F:18S rRNA cytidine N-acetyltransferase activity"/>
    <property type="evidence" value="ECO:0007669"/>
    <property type="project" value="TreeGrafter"/>
</dbReference>
<dbReference type="Gene3D" id="3.40.630.30">
    <property type="match status" value="1"/>
</dbReference>
<evidence type="ECO:0000256" key="1">
    <source>
        <dbReference type="ARBA" id="ARBA00022490"/>
    </source>
</evidence>
<dbReference type="InterPro" id="IPR032672">
    <property type="entry name" value="TmcA/NAT10/Kre33"/>
</dbReference>
<dbReference type="GO" id="GO:0005524">
    <property type="term" value="F:ATP binding"/>
    <property type="evidence" value="ECO:0007669"/>
    <property type="project" value="UniProtKB-UniRule"/>
</dbReference>
<evidence type="ECO:0000256" key="5">
    <source>
        <dbReference type="ARBA" id="ARBA00022741"/>
    </source>
</evidence>
<keyword evidence="15" id="KW-1185">Reference proteome</keyword>
<evidence type="ECO:0000256" key="6">
    <source>
        <dbReference type="ARBA" id="ARBA00022840"/>
    </source>
</evidence>
<dbReference type="InterPro" id="IPR016181">
    <property type="entry name" value="Acyl_CoA_acyltransferase"/>
</dbReference>
<dbReference type="Pfam" id="PF17176">
    <property type="entry name" value="tRNA_bind_3"/>
    <property type="match status" value="1"/>
</dbReference>
<keyword evidence="3 9" id="KW-0808">Transferase</keyword>
<keyword evidence="7 9" id="KW-0694">RNA-binding</keyword>
<feature type="binding site" evidence="9">
    <location>
        <position position="154"/>
    </location>
    <ligand>
        <name>ATP</name>
        <dbReference type="ChEBI" id="CHEBI:30616"/>
    </ligand>
</feature>
<protein>
    <recommendedName>
        <fullName evidence="9">tRNA(Met) cytidine acetyltransferase TmcA</fullName>
        <ecNumber evidence="9">2.3.1.193</ecNumber>
    </recommendedName>
</protein>
<feature type="domain" description="tRNA(Met) cytidine acetyltransferase TmcA tRNA-binding" evidence="13">
    <location>
        <begin position="524"/>
        <end position="637"/>
    </location>
</feature>
<feature type="binding site" evidence="9">
    <location>
        <begin position="445"/>
        <end position="447"/>
    </location>
    <ligand>
        <name>acetyl-CoA</name>
        <dbReference type="ChEBI" id="CHEBI:57288"/>
    </ligand>
</feature>
<dbReference type="InterPro" id="IPR024914">
    <property type="entry name" value="tRNA_acetyltr_TmcA"/>
</dbReference>
<evidence type="ECO:0000313" key="15">
    <source>
        <dbReference type="Proteomes" id="UP000078224"/>
    </source>
</evidence>
<dbReference type="GO" id="GO:0000049">
    <property type="term" value="F:tRNA binding"/>
    <property type="evidence" value="ECO:0007669"/>
    <property type="project" value="UniProtKB-UniRule"/>
</dbReference>
<evidence type="ECO:0000259" key="11">
    <source>
        <dbReference type="Pfam" id="PF08351"/>
    </source>
</evidence>
<comment type="subcellular location">
    <subcellularLocation>
        <location evidence="9">Cytoplasm</location>
    </subcellularLocation>
</comment>
<sequence length="653" mass="73307">MSGENGWVEAQLANITAQLSGDWLTVSPTMPDSIMPEKAHLLLGREFTHAIFDARQGFHSESLAILAGTLKAGSLLVLCTPPQKQWPETPDADSLRWNEHHGVVATPNFVHHLQRVINSSVSVLVHQQGTNPQLTLLADYPPWSPPTGQPTQQQKQALEQLLLAQQGVWGLIAPRGRGKSTVAGMLIQRWQGECWVCAPAKVATEVLEQHAEKTFVFWAPDALLKYCQSGEKISADWLVIDEASAIPTYILRQIITYFPRVLMTTTVDGYEGTGRGFISKFCSTLNNFTALDLNEPIRFANHDPLEKWLNEALLLTEPAFNAVADCTIQFKSVTQAQLSYQPKQLNAFYGLLTSAHYRTSPLDLRRLLDGQGQHFSVASICPKTIDEQYLGALWMVDEGQLAPSLIWQIWAGLRRPRGNLVAQSLAAHSYFPLAAELSSRRVTRIAVESNYRRQQIGLKLIELERHQGEKDNLDFLSVSFGLTPELLSFWQKAGFSLIRIGSHKEASSGCFTGMAIMPLSQAAQQLCQRAEHLLQRDLFWRADLTEFNLKYSQEQALCDEDWLELVGFSEFNRPLAASYAAIQRLLQLHPFSQNALGLYFQARLPIEKISEQLNLTGKKQWLKQARIEVGELISQHQSELILLVRKKVMASYS</sequence>
<dbReference type="Gene3D" id="3.40.50.300">
    <property type="entry name" value="P-loop containing nucleotide triphosphate hydrolases"/>
    <property type="match status" value="1"/>
</dbReference>
<keyword evidence="6 9" id="KW-0067">ATP-binding</keyword>
<comment type="caution">
    <text evidence="9">Lacks conserved residue(s) required for the propagation of feature annotation.</text>
</comment>
<comment type="caution">
    <text evidence="14">The sequence shown here is derived from an EMBL/GenBank/DDBJ whole genome shotgun (WGS) entry which is preliminary data.</text>
</comment>
<feature type="binding site" evidence="9">
    <location>
        <position position="485"/>
    </location>
    <ligand>
        <name>acetyl-CoA</name>
        <dbReference type="ChEBI" id="CHEBI:57288"/>
    </ligand>
</feature>
<dbReference type="InterPro" id="IPR033442">
    <property type="entry name" value="TmcA_tRNA_bind"/>
</dbReference>
<feature type="domain" description="TmcA/NAT10 N-terminal" evidence="11">
    <location>
        <begin position="2"/>
        <end position="127"/>
    </location>
</feature>
<proteinExistence type="inferred from homology"/>
<keyword evidence="2 9" id="KW-0820">tRNA-binding</keyword>
<evidence type="ECO:0000256" key="3">
    <source>
        <dbReference type="ARBA" id="ARBA00022679"/>
    </source>
</evidence>
<dbReference type="EMBL" id="LXEW01000003">
    <property type="protein sequence ID" value="OAT54916.1"/>
    <property type="molecule type" value="Genomic_DNA"/>
</dbReference>
<evidence type="ECO:0000256" key="9">
    <source>
        <dbReference type="HAMAP-Rule" id="MF_01886"/>
    </source>
</evidence>
<dbReference type="InterPro" id="IPR000182">
    <property type="entry name" value="GNAT_dom"/>
</dbReference>
<organism evidence="14 15">
    <name type="scientific">Providencia heimbachae ATCC 35613</name>
    <dbReference type="NCBI Taxonomy" id="1354272"/>
    <lineage>
        <taxon>Bacteria</taxon>
        <taxon>Pseudomonadati</taxon>
        <taxon>Pseudomonadota</taxon>
        <taxon>Gammaproteobacteria</taxon>
        <taxon>Enterobacterales</taxon>
        <taxon>Morganellaceae</taxon>
        <taxon>Providencia</taxon>
    </lineage>
</organism>
<evidence type="ECO:0000259" key="10">
    <source>
        <dbReference type="Pfam" id="PF05127"/>
    </source>
</evidence>
<dbReference type="PATRIC" id="fig|1354272.4.peg.69"/>
<dbReference type="PANTHER" id="PTHR10925">
    <property type="entry name" value="N-ACETYLTRANSFERASE 10"/>
    <property type="match status" value="1"/>
</dbReference>
<keyword evidence="1 9" id="KW-0963">Cytoplasm</keyword>
<keyword evidence="4 9" id="KW-0819">tRNA processing</keyword>
<dbReference type="Proteomes" id="UP000078224">
    <property type="component" value="Unassembled WGS sequence"/>
</dbReference>
<evidence type="ECO:0000259" key="13">
    <source>
        <dbReference type="Pfam" id="PF17176"/>
    </source>
</evidence>
<comment type="catalytic activity">
    <reaction evidence="9">
        <text>cytidine(34) in elongator tRNA(Met) + acetyl-CoA + ATP + H2O = N(4)-acetylcytidine(34) in elongator tRNA(Met) + ADP + phosphate + CoA + H(+)</text>
        <dbReference type="Rhea" id="RHEA:43788"/>
        <dbReference type="Rhea" id="RHEA-COMP:10693"/>
        <dbReference type="Rhea" id="RHEA-COMP:10694"/>
        <dbReference type="ChEBI" id="CHEBI:15377"/>
        <dbReference type="ChEBI" id="CHEBI:15378"/>
        <dbReference type="ChEBI" id="CHEBI:30616"/>
        <dbReference type="ChEBI" id="CHEBI:43474"/>
        <dbReference type="ChEBI" id="CHEBI:57287"/>
        <dbReference type="ChEBI" id="CHEBI:57288"/>
        <dbReference type="ChEBI" id="CHEBI:74900"/>
        <dbReference type="ChEBI" id="CHEBI:82748"/>
        <dbReference type="ChEBI" id="CHEBI:456216"/>
        <dbReference type="EC" id="2.3.1.193"/>
    </reaction>
</comment>
<dbReference type="GO" id="GO:0002101">
    <property type="term" value="P:tRNA wobble cytosine modification"/>
    <property type="evidence" value="ECO:0007669"/>
    <property type="project" value="UniProtKB-UniRule"/>
</dbReference>
<feature type="domain" description="TcmA/NAT10 helicase" evidence="10">
    <location>
        <begin position="171"/>
        <end position="315"/>
    </location>
</feature>
<dbReference type="Pfam" id="PF13718">
    <property type="entry name" value="GNAT_acetyltr_2"/>
    <property type="match status" value="2"/>
</dbReference>
<name>A0A1B7K461_9GAMM</name>
<reference evidence="14 15" key="1">
    <citation type="submission" date="2016-04" db="EMBL/GenBank/DDBJ databases">
        <title>ATOL: Assembling a taxonomically balanced genome-scale reconstruction of the evolutionary history of the Enterobacteriaceae.</title>
        <authorList>
            <person name="Plunkett G.III."/>
            <person name="Neeno-Eckwall E.C."/>
            <person name="Glasner J.D."/>
            <person name="Perna N.T."/>
        </authorList>
    </citation>
    <scope>NUCLEOTIDE SEQUENCE [LARGE SCALE GENOMIC DNA]</scope>
    <source>
        <strain evidence="14 15">ATCC 35613</strain>
    </source>
</reference>
<dbReference type="SUPFAM" id="SSF55729">
    <property type="entry name" value="Acyl-CoA N-acyltransferases (Nat)"/>
    <property type="match status" value="1"/>
</dbReference>
<dbReference type="EC" id="2.3.1.193" evidence="9"/>
<dbReference type="Gene3D" id="1.20.120.890">
    <property type="entry name" value="tRNA(Met) cytidine acetyltransferase, tail domain"/>
    <property type="match status" value="1"/>
</dbReference>
<dbReference type="Gene3D" id="3.40.50.11040">
    <property type="match status" value="1"/>
</dbReference>
<dbReference type="FunFam" id="3.40.50.300:FF:001011">
    <property type="entry name" value="tRNA(Met) cytidine acetyltransferase TmcA"/>
    <property type="match status" value="1"/>
</dbReference>
<evidence type="ECO:0000259" key="12">
    <source>
        <dbReference type="Pfam" id="PF13718"/>
    </source>
</evidence>
<dbReference type="Pfam" id="PF08351">
    <property type="entry name" value="TmcA_N"/>
    <property type="match status" value="1"/>
</dbReference>